<feature type="region of interest" description="Disordered" evidence="5">
    <location>
        <begin position="1"/>
        <end position="24"/>
    </location>
</feature>
<evidence type="ECO:0000256" key="4">
    <source>
        <dbReference type="ARBA" id="ARBA00038303"/>
    </source>
</evidence>
<dbReference type="AlphaFoldDB" id="A0ABC8S3R4"/>
<organism evidence="6 7">
    <name type="scientific">Ilex paraguariensis</name>
    <name type="common">yerba mate</name>
    <dbReference type="NCBI Taxonomy" id="185542"/>
    <lineage>
        <taxon>Eukaryota</taxon>
        <taxon>Viridiplantae</taxon>
        <taxon>Streptophyta</taxon>
        <taxon>Embryophyta</taxon>
        <taxon>Tracheophyta</taxon>
        <taxon>Spermatophyta</taxon>
        <taxon>Magnoliopsida</taxon>
        <taxon>eudicotyledons</taxon>
        <taxon>Gunneridae</taxon>
        <taxon>Pentapetalae</taxon>
        <taxon>asterids</taxon>
        <taxon>campanulids</taxon>
        <taxon>Aquifoliales</taxon>
        <taxon>Aquifoliaceae</taxon>
        <taxon>Ilex</taxon>
    </lineage>
</organism>
<protein>
    <submittedName>
        <fullName evidence="6">Uncharacterized protein</fullName>
    </submittedName>
</protein>
<name>A0ABC8S3R4_9AQUA</name>
<evidence type="ECO:0000256" key="2">
    <source>
        <dbReference type="ARBA" id="ARBA00022679"/>
    </source>
</evidence>
<dbReference type="InterPro" id="IPR029026">
    <property type="entry name" value="tRNA_m1G_MTases_N"/>
</dbReference>
<reference evidence="6 7" key="1">
    <citation type="submission" date="2024-02" db="EMBL/GenBank/DDBJ databases">
        <authorList>
            <person name="Vignale AGUSTIN F."/>
            <person name="Sosa J E."/>
            <person name="Modenutti C."/>
        </authorList>
    </citation>
    <scope>NUCLEOTIDE SEQUENCE [LARGE SCALE GENOMIC DNA]</scope>
</reference>
<evidence type="ECO:0000256" key="5">
    <source>
        <dbReference type="SAM" id="MobiDB-lite"/>
    </source>
</evidence>
<dbReference type="GO" id="GO:0008168">
    <property type="term" value="F:methyltransferase activity"/>
    <property type="evidence" value="ECO:0007669"/>
    <property type="project" value="UniProtKB-KW"/>
</dbReference>
<dbReference type="Proteomes" id="UP001642360">
    <property type="component" value="Unassembled WGS sequence"/>
</dbReference>
<dbReference type="GO" id="GO:0032259">
    <property type="term" value="P:methylation"/>
    <property type="evidence" value="ECO:0007669"/>
    <property type="project" value="UniProtKB-KW"/>
</dbReference>
<dbReference type="InterPro" id="IPR003742">
    <property type="entry name" value="RlmH-like"/>
</dbReference>
<evidence type="ECO:0000256" key="1">
    <source>
        <dbReference type="ARBA" id="ARBA00022603"/>
    </source>
</evidence>
<proteinExistence type="inferred from homology"/>
<dbReference type="SUPFAM" id="SSF75217">
    <property type="entry name" value="alpha/beta knot"/>
    <property type="match status" value="1"/>
</dbReference>
<dbReference type="EMBL" id="CAUOFW020001947">
    <property type="protein sequence ID" value="CAK9149844.1"/>
    <property type="molecule type" value="Genomic_DNA"/>
</dbReference>
<keyword evidence="3" id="KW-0949">S-adenosyl-L-methionine</keyword>
<dbReference type="Gene3D" id="3.40.1280.10">
    <property type="match status" value="1"/>
</dbReference>
<dbReference type="PANTHER" id="PTHR33603:SF1">
    <property type="entry name" value="RIBOSOMAL RNA LARGE SUBUNIT METHYLTRANSFERASE H"/>
    <property type="match status" value="1"/>
</dbReference>
<accession>A0ABC8S3R4</accession>
<gene>
    <name evidence="6" type="ORF">ILEXP_LOCUS17929</name>
</gene>
<comment type="caution">
    <text evidence="6">The sequence shown here is derived from an EMBL/GenBank/DDBJ whole genome shotgun (WGS) entry which is preliminary data.</text>
</comment>
<keyword evidence="2" id="KW-0808">Transferase</keyword>
<evidence type="ECO:0000256" key="3">
    <source>
        <dbReference type="ARBA" id="ARBA00022691"/>
    </source>
</evidence>
<evidence type="ECO:0000313" key="7">
    <source>
        <dbReference type="Proteomes" id="UP001642360"/>
    </source>
</evidence>
<dbReference type="InterPro" id="IPR029028">
    <property type="entry name" value="Alpha/beta_knot_MTases"/>
</dbReference>
<comment type="similarity">
    <text evidence="4">Belongs to the RNA methyltransferase RlmH family.</text>
</comment>
<keyword evidence="7" id="KW-1185">Reference proteome</keyword>
<dbReference type="PANTHER" id="PTHR33603">
    <property type="entry name" value="METHYLTRANSFERASE"/>
    <property type="match status" value="1"/>
</dbReference>
<sequence>MAVSLFASFSTKNSIPPPGRRCKHTGQSVRAIPIRILTVGKKRSRGVQLIVDEYIRKLKDYCRIDDVQIRSNPRNTRCVTVPFKFPQLSD</sequence>
<keyword evidence="1" id="KW-0489">Methyltransferase</keyword>
<evidence type="ECO:0000313" key="6">
    <source>
        <dbReference type="EMBL" id="CAK9149844.1"/>
    </source>
</evidence>